<evidence type="ECO:0008006" key="3">
    <source>
        <dbReference type="Google" id="ProtNLM"/>
    </source>
</evidence>
<dbReference type="EMBL" id="JADLQX010000008">
    <property type="protein sequence ID" value="MBF6298492.1"/>
    <property type="molecule type" value="Genomic_DNA"/>
</dbReference>
<accession>A0ABS0CPH4</accession>
<proteinExistence type="predicted"/>
<comment type="caution">
    <text evidence="1">The sequence shown here is derived from an EMBL/GenBank/DDBJ whole genome shotgun (WGS) entry which is preliminary data.</text>
</comment>
<dbReference type="RefSeq" id="WP_195129800.1">
    <property type="nucleotide sequence ID" value="NZ_JADLQX010000008.1"/>
</dbReference>
<dbReference type="Proteomes" id="UP000702209">
    <property type="component" value="Unassembled WGS sequence"/>
</dbReference>
<sequence length="279" mass="31001">MTWTPLSQRTGRAEADGPFEGVPDHLHGLLRGWAEKVARGYGSAILEKIGLRLRVENRTSETFQAFSLVLNAFYDEQQALDLIDALLHYGAQLEPDTWTIANGLPSELRRILEDGGSVWTVSPEADRLVLVVDERVEEIYQQAVAVEDEATIELREAWANAYGRNGNASDAWDHAIKAVEDVLIPVVVPNKAKATLSDVLGQLRSPASSAQWKMMLPGADQTHDVAGFVGMLQWLWPNHDRHGGGGPRRIPSIDEARMIVTCAAMIVQWHRQGWIVARR</sequence>
<name>A0ABS0CPH4_9NOCA</name>
<keyword evidence="2" id="KW-1185">Reference proteome</keyword>
<organism evidence="1 2">
    <name type="scientific">Nocardia amamiensis</name>
    <dbReference type="NCBI Taxonomy" id="404578"/>
    <lineage>
        <taxon>Bacteria</taxon>
        <taxon>Bacillati</taxon>
        <taxon>Actinomycetota</taxon>
        <taxon>Actinomycetes</taxon>
        <taxon>Mycobacteriales</taxon>
        <taxon>Nocardiaceae</taxon>
        <taxon>Nocardia</taxon>
    </lineage>
</organism>
<reference evidence="1 2" key="1">
    <citation type="submission" date="2020-10" db="EMBL/GenBank/DDBJ databases">
        <title>Identification of Nocardia species via Next-generation sequencing and recognition of intraspecies genetic diversity.</title>
        <authorList>
            <person name="Li P."/>
            <person name="Li P."/>
            <person name="Lu B."/>
        </authorList>
    </citation>
    <scope>NUCLEOTIDE SEQUENCE [LARGE SCALE GENOMIC DNA]</scope>
    <source>
        <strain evidence="1 2">BJ06-0157</strain>
    </source>
</reference>
<evidence type="ECO:0000313" key="1">
    <source>
        <dbReference type="EMBL" id="MBF6298492.1"/>
    </source>
</evidence>
<gene>
    <name evidence="1" type="ORF">IU459_13185</name>
</gene>
<protein>
    <recommendedName>
        <fullName evidence="3">Abortive infection protein-like C-terminal domain-containing protein</fullName>
    </recommendedName>
</protein>
<evidence type="ECO:0000313" key="2">
    <source>
        <dbReference type="Proteomes" id="UP000702209"/>
    </source>
</evidence>